<keyword evidence="4" id="KW-0493">Microtubule</keyword>
<evidence type="ECO:0000313" key="12">
    <source>
        <dbReference type="Proteomes" id="UP001521222"/>
    </source>
</evidence>
<feature type="region of interest" description="Disordered" evidence="9">
    <location>
        <begin position="1099"/>
        <end position="1125"/>
    </location>
</feature>
<dbReference type="Proteomes" id="UP001521222">
    <property type="component" value="Unassembled WGS sequence"/>
</dbReference>
<comment type="caution">
    <text evidence="11">The sequence shown here is derived from an EMBL/GenBank/DDBJ whole genome shotgun (WGS) entry which is preliminary data.</text>
</comment>
<feature type="coiled-coil region" evidence="8">
    <location>
        <begin position="894"/>
        <end position="987"/>
    </location>
</feature>
<keyword evidence="3" id="KW-0963">Cytoplasm</keyword>
<dbReference type="InterPro" id="IPR036859">
    <property type="entry name" value="CAP-Gly_dom_sf"/>
</dbReference>
<dbReference type="Gene3D" id="2.30.30.190">
    <property type="entry name" value="CAP Gly-rich-like domain"/>
    <property type="match status" value="1"/>
</dbReference>
<dbReference type="PANTHER" id="PTHR18916">
    <property type="entry name" value="DYNACTIN 1-RELATED MICROTUBULE-BINDING"/>
    <property type="match status" value="1"/>
</dbReference>
<feature type="compositionally biased region" description="Low complexity" evidence="9">
    <location>
        <begin position="164"/>
        <end position="177"/>
    </location>
</feature>
<accession>A0ABR3R9R7</accession>
<evidence type="ECO:0000256" key="8">
    <source>
        <dbReference type="SAM" id="Coils"/>
    </source>
</evidence>
<evidence type="ECO:0000256" key="6">
    <source>
        <dbReference type="ARBA" id="ARBA00023054"/>
    </source>
</evidence>
<feature type="compositionally biased region" description="Polar residues" evidence="9">
    <location>
        <begin position="178"/>
        <end position="187"/>
    </location>
</feature>
<evidence type="ECO:0000256" key="2">
    <source>
        <dbReference type="ARBA" id="ARBA00011010"/>
    </source>
</evidence>
<dbReference type="PROSITE" id="PS50245">
    <property type="entry name" value="CAP_GLY_2"/>
    <property type="match status" value="1"/>
</dbReference>
<dbReference type="SUPFAM" id="SSF74924">
    <property type="entry name" value="Cap-Gly domain"/>
    <property type="match status" value="1"/>
</dbReference>
<feature type="region of interest" description="Disordered" evidence="9">
    <location>
        <begin position="77"/>
        <end position="193"/>
    </location>
</feature>
<evidence type="ECO:0000259" key="10">
    <source>
        <dbReference type="PROSITE" id="PS50245"/>
    </source>
</evidence>
<dbReference type="InterPro" id="IPR022157">
    <property type="entry name" value="Dynactin"/>
</dbReference>
<evidence type="ECO:0000256" key="7">
    <source>
        <dbReference type="ARBA" id="ARBA00023212"/>
    </source>
</evidence>
<keyword evidence="7" id="KW-0206">Cytoskeleton</keyword>
<dbReference type="Pfam" id="PF12455">
    <property type="entry name" value="Dynactin"/>
    <property type="match status" value="1"/>
</dbReference>
<feature type="compositionally biased region" description="Basic and acidic residues" evidence="9">
    <location>
        <begin position="1099"/>
        <end position="1108"/>
    </location>
</feature>
<dbReference type="InterPro" id="IPR000938">
    <property type="entry name" value="CAP-Gly_domain"/>
</dbReference>
<dbReference type="SMART" id="SM01052">
    <property type="entry name" value="CAP_GLY"/>
    <property type="match status" value="1"/>
</dbReference>
<sequence length="1180" mass="131308">MSQFKVGQRIETNTHRTGIVKYVGSIHVAEGAWLGIDLQEPTGKNDGSVRGERYFECPPQHGLFVKETDILQILSQPAPKAAAPKPKAPAPAPRSRPSSVVAPRPGSTRPSSVTSPPAASKAPSHTKRQSVAPAAPRTPLRGPARKPSVASATTAAPSPPPTRPSVTSRPSTSSVTSGSQPQNPLRTSTRDSNVDALQTKIKHLEKQHVEDQVRLKDLAQAEADRDRFHGLLERLQEKLRVLSQESKDSKAQIKILEDGNERLRKADEDRELDLEDAVLEMQMAQERAEQNENELEALRAKVEQQDLELEIANLQQQELTADMTEEEKEQAGYYRLQHENDRLREALIMLKEVTEEEAHRSKGRIDELEEDSAQLESLRMEHETLQRQLAEAESIAEHLKAQVNDRNELEDVVEEMSSKIQELESRVQDQELAITDLESLKELNEELLDQQDEETKELRSEFETKEAELVELGERALEQAVTISDLEETNAKFRDLVAELSTQIKEAEASKTMTEAQVKESTGRINEVMDVNRRLRAAEVNAISKEITSELRQLKADQTSEMLEILKETQSQEFGRSEPMQAYFTAKRITFKSTVLNNLLANADKHATHKDGVEGASSKILCVEANYYLANLKSGSDRISSAMVVSSLLQFATFGPTYAELIAVERNLDQGLEALKADRVNFSEMAKSFGGSTEVYKAVLAQHQQVLAQRPEDETMLRISSITASLTYMEATCTAIITMLKSLAATSEELTEDAQDVVGRYAAPSAICSKSMLAATKLLKTCSDRRGDGLYPSFNGDFGSVIETEEYLTKTARDTAKWSHGVTEVLSRSIDPDGTVMEAVDLPNLLVPYWDGHSSKLNSIVSSLNDWNEYALSLKDSVEIQHGPAPWTEKAKEIEATRRQVDEAATKLQSITAEHQATLLKLHEREQVIETKELEIEHLAAKNREATTKSEDVQRLQQEIEIAQAELKKLEKQDKAQKQEIDDLNNKLVHAAQYEPAESDNGPAIPTPGPEPADASLRGAPAGLMSLLDALQTENHWLRQKNNGDAFGATQVDLFKSMRPIEKREASKLSAATESLLSLAWFTEDFDQPETLTSISKQQDDVEVDAKSRAKPASHTRTRRSKRAPLSLAPLQTQLDTIKSNGRFDWPDLDDLSFADLSPTLEHFDSEMMGLRPLKSLMAL</sequence>
<feature type="domain" description="CAP-Gly" evidence="10">
    <location>
        <begin position="24"/>
        <end position="66"/>
    </location>
</feature>
<keyword evidence="6 8" id="KW-0175">Coiled coil</keyword>
<gene>
    <name evidence="11" type="ORF">SLS59_005767</name>
</gene>
<reference evidence="11 12" key="1">
    <citation type="submission" date="2024-02" db="EMBL/GenBank/DDBJ databases">
        <title>De novo assembly and annotation of 12 fungi associated with fruit tree decline syndrome in Ontario, Canada.</title>
        <authorList>
            <person name="Sulman M."/>
            <person name="Ellouze W."/>
            <person name="Ilyukhin E."/>
        </authorList>
    </citation>
    <scope>NUCLEOTIDE SEQUENCE [LARGE SCALE GENOMIC DNA]</scope>
    <source>
        <strain evidence="11 12">M97-236</strain>
    </source>
</reference>
<keyword evidence="5" id="KW-0243">Dynein</keyword>
<name>A0ABR3R9R7_9PLEO</name>
<evidence type="ECO:0000256" key="1">
    <source>
        <dbReference type="ARBA" id="ARBA00004245"/>
    </source>
</evidence>
<dbReference type="EMBL" id="JAKIXB020000017">
    <property type="protein sequence ID" value="KAL1601097.1"/>
    <property type="molecule type" value="Genomic_DNA"/>
</dbReference>
<dbReference type="PROSITE" id="PS00845">
    <property type="entry name" value="CAP_GLY_1"/>
    <property type="match status" value="1"/>
</dbReference>
<evidence type="ECO:0000256" key="5">
    <source>
        <dbReference type="ARBA" id="ARBA00023017"/>
    </source>
</evidence>
<keyword evidence="12" id="KW-1185">Reference proteome</keyword>
<organism evidence="11 12">
    <name type="scientific">Nothophoma quercina</name>
    <dbReference type="NCBI Taxonomy" id="749835"/>
    <lineage>
        <taxon>Eukaryota</taxon>
        <taxon>Fungi</taxon>
        <taxon>Dikarya</taxon>
        <taxon>Ascomycota</taxon>
        <taxon>Pezizomycotina</taxon>
        <taxon>Dothideomycetes</taxon>
        <taxon>Pleosporomycetidae</taxon>
        <taxon>Pleosporales</taxon>
        <taxon>Pleosporineae</taxon>
        <taxon>Didymellaceae</taxon>
        <taxon>Nothophoma</taxon>
    </lineage>
</organism>
<comment type="subcellular location">
    <subcellularLocation>
        <location evidence="1">Cytoplasm</location>
        <location evidence="1">Cytoskeleton</location>
    </subcellularLocation>
</comment>
<feature type="compositionally biased region" description="Low complexity" evidence="9">
    <location>
        <begin position="95"/>
        <end position="105"/>
    </location>
</feature>
<feature type="compositionally biased region" description="Polar residues" evidence="9">
    <location>
        <begin position="108"/>
        <end position="117"/>
    </location>
</feature>
<dbReference type="Pfam" id="PF01302">
    <property type="entry name" value="CAP_GLY"/>
    <property type="match status" value="1"/>
</dbReference>
<evidence type="ECO:0000256" key="3">
    <source>
        <dbReference type="ARBA" id="ARBA00022490"/>
    </source>
</evidence>
<protein>
    <recommendedName>
        <fullName evidence="10">CAP-Gly domain-containing protein</fullName>
    </recommendedName>
</protein>
<evidence type="ECO:0000256" key="4">
    <source>
        <dbReference type="ARBA" id="ARBA00022701"/>
    </source>
</evidence>
<feature type="compositionally biased region" description="Low complexity" evidence="9">
    <location>
        <begin position="147"/>
        <end position="156"/>
    </location>
</feature>
<proteinExistence type="inferred from homology"/>
<feature type="region of interest" description="Disordered" evidence="9">
    <location>
        <begin position="996"/>
        <end position="1018"/>
    </location>
</feature>
<evidence type="ECO:0000256" key="9">
    <source>
        <dbReference type="SAM" id="MobiDB-lite"/>
    </source>
</evidence>
<feature type="compositionally biased region" description="Basic residues" evidence="9">
    <location>
        <begin position="1109"/>
        <end position="1123"/>
    </location>
</feature>
<feature type="coiled-coil region" evidence="8">
    <location>
        <begin position="194"/>
        <end position="517"/>
    </location>
</feature>
<evidence type="ECO:0000313" key="11">
    <source>
        <dbReference type="EMBL" id="KAL1601097.1"/>
    </source>
</evidence>
<comment type="similarity">
    <text evidence="2">Belongs to the dynactin 150 kDa subunit family.</text>
</comment>